<dbReference type="InterPro" id="IPR050090">
    <property type="entry name" value="Tyrosine_recombinase_XerCD"/>
</dbReference>
<reference evidence="12 13" key="1">
    <citation type="submission" date="2016-02" db="EMBL/GenBank/DDBJ databases">
        <authorList>
            <person name="Wen L."/>
            <person name="He K."/>
            <person name="Yang H."/>
        </authorList>
    </citation>
    <scope>NUCLEOTIDE SEQUENCE [LARGE SCALE GENOMIC DNA]</scope>
    <source>
        <strain evidence="12 13">CV41</strain>
    </source>
</reference>
<dbReference type="GO" id="GO:0006310">
    <property type="term" value="P:DNA recombination"/>
    <property type="evidence" value="ECO:0007669"/>
    <property type="project" value="UniProtKB-KW"/>
</dbReference>
<evidence type="ECO:0000313" key="12">
    <source>
        <dbReference type="EMBL" id="KXU34334.1"/>
    </source>
</evidence>
<keyword evidence="13" id="KW-1185">Reference proteome</keyword>
<dbReference type="InterPro" id="IPR010998">
    <property type="entry name" value="Integrase_recombinase_N"/>
</dbReference>
<dbReference type="SUPFAM" id="SSF56349">
    <property type="entry name" value="DNA breaking-rejoining enzymes"/>
    <property type="match status" value="1"/>
</dbReference>
<evidence type="ECO:0000256" key="2">
    <source>
        <dbReference type="ARBA" id="ARBA00022490"/>
    </source>
</evidence>
<dbReference type="CDD" id="cd00798">
    <property type="entry name" value="INT_XerDC_C"/>
    <property type="match status" value="1"/>
</dbReference>
<evidence type="ECO:0000256" key="9">
    <source>
        <dbReference type="PROSITE-ProRule" id="PRU01248"/>
    </source>
</evidence>
<evidence type="ECO:0000256" key="6">
    <source>
        <dbReference type="ARBA" id="ARBA00023125"/>
    </source>
</evidence>
<dbReference type="InterPro" id="IPR002104">
    <property type="entry name" value="Integrase_catalytic"/>
</dbReference>
<evidence type="ECO:0000256" key="4">
    <source>
        <dbReference type="ARBA" id="ARBA00022829"/>
    </source>
</evidence>
<comment type="caution">
    <text evidence="12">The sequence shown here is derived from an EMBL/GenBank/DDBJ whole genome shotgun (WGS) entry which is preliminary data.</text>
</comment>
<name>A0A139SIL1_9BACT</name>
<protein>
    <submittedName>
        <fullName evidence="12">Integrase</fullName>
    </submittedName>
</protein>
<sequence length="323" mass="37197">MPQNPKTETEHAEAEAEIPSAVLARWWMPFADFLGKERHYSPYTIRNYARAFEDFYWWLHAAGLWTEDGLEGLDPRDMRDFVIEAQHRYSARTLHNHVSGLRSLIKFWLSRERIRRDPFLGVPLPKLEKTLPKFLTEDQMKRLLLGPQRLLENEAIEPFLAWRDRLAMELLYGAGLRVSELVSLNYGMLNLNDGIARVLGKGRKERLCPIGKVALTVLKKFRRDFARFTGPSDPVLVTPEHARVSVAQVEKLLKRYLALAELPLEISPHKLRHSYATHLLNAGADLRLVQELLGHAELATTQVYTHVSVARLQEIYAKAHPRS</sequence>
<dbReference type="GO" id="GO:0003677">
    <property type="term" value="F:DNA binding"/>
    <property type="evidence" value="ECO:0007669"/>
    <property type="project" value="UniProtKB-UniRule"/>
</dbReference>
<accession>A0A139SIL1</accession>
<proteinExistence type="predicted"/>
<dbReference type="InterPro" id="IPR004107">
    <property type="entry name" value="Integrase_SAM-like_N"/>
</dbReference>
<dbReference type="GO" id="GO:0007059">
    <property type="term" value="P:chromosome segregation"/>
    <property type="evidence" value="ECO:0007669"/>
    <property type="project" value="UniProtKB-KW"/>
</dbReference>
<dbReference type="PROSITE" id="PS51900">
    <property type="entry name" value="CB"/>
    <property type="match status" value="1"/>
</dbReference>
<dbReference type="GO" id="GO:0015074">
    <property type="term" value="P:DNA integration"/>
    <property type="evidence" value="ECO:0007669"/>
    <property type="project" value="UniProtKB-KW"/>
</dbReference>
<evidence type="ECO:0000256" key="5">
    <source>
        <dbReference type="ARBA" id="ARBA00022908"/>
    </source>
</evidence>
<evidence type="ECO:0000256" key="7">
    <source>
        <dbReference type="ARBA" id="ARBA00023172"/>
    </source>
</evidence>
<dbReference type="PANTHER" id="PTHR30349">
    <property type="entry name" value="PHAGE INTEGRASE-RELATED"/>
    <property type="match status" value="1"/>
</dbReference>
<gene>
    <name evidence="12" type="ORF">AXK12_07620</name>
</gene>
<keyword evidence="8" id="KW-0131">Cell cycle</keyword>
<feature type="domain" description="Tyr recombinase" evidence="10">
    <location>
        <begin position="130"/>
        <end position="317"/>
    </location>
</feature>
<dbReference type="InterPro" id="IPR013762">
    <property type="entry name" value="Integrase-like_cat_sf"/>
</dbReference>
<keyword evidence="2" id="KW-0963">Cytoplasm</keyword>
<dbReference type="AlphaFoldDB" id="A0A139SIL1"/>
<evidence type="ECO:0000256" key="1">
    <source>
        <dbReference type="ARBA" id="ARBA00004496"/>
    </source>
</evidence>
<keyword evidence="4" id="KW-0159">Chromosome partition</keyword>
<keyword evidence="6 9" id="KW-0238">DNA-binding</keyword>
<keyword evidence="3" id="KW-0132">Cell division</keyword>
<dbReference type="GO" id="GO:0005737">
    <property type="term" value="C:cytoplasm"/>
    <property type="evidence" value="ECO:0007669"/>
    <property type="project" value="UniProtKB-SubCell"/>
</dbReference>
<dbReference type="Proteomes" id="UP000071392">
    <property type="component" value="Unassembled WGS sequence"/>
</dbReference>
<evidence type="ECO:0000259" key="10">
    <source>
        <dbReference type="PROSITE" id="PS51898"/>
    </source>
</evidence>
<keyword evidence="5" id="KW-0229">DNA integration</keyword>
<dbReference type="PROSITE" id="PS51898">
    <property type="entry name" value="TYR_RECOMBINASE"/>
    <property type="match status" value="1"/>
</dbReference>
<dbReference type="Pfam" id="PF02899">
    <property type="entry name" value="Phage_int_SAM_1"/>
    <property type="match status" value="1"/>
</dbReference>
<dbReference type="GO" id="GO:0051301">
    <property type="term" value="P:cell division"/>
    <property type="evidence" value="ECO:0007669"/>
    <property type="project" value="UniProtKB-KW"/>
</dbReference>
<evidence type="ECO:0000256" key="3">
    <source>
        <dbReference type="ARBA" id="ARBA00022618"/>
    </source>
</evidence>
<dbReference type="Gene3D" id="1.10.443.10">
    <property type="entry name" value="Intergrase catalytic core"/>
    <property type="match status" value="1"/>
</dbReference>
<evidence type="ECO:0000259" key="11">
    <source>
        <dbReference type="PROSITE" id="PS51900"/>
    </source>
</evidence>
<evidence type="ECO:0000256" key="8">
    <source>
        <dbReference type="ARBA" id="ARBA00023306"/>
    </source>
</evidence>
<dbReference type="Gene3D" id="1.10.150.130">
    <property type="match status" value="1"/>
</dbReference>
<dbReference type="Pfam" id="PF00589">
    <property type="entry name" value="Phage_integrase"/>
    <property type="match status" value="1"/>
</dbReference>
<dbReference type="InterPro" id="IPR044068">
    <property type="entry name" value="CB"/>
</dbReference>
<organism evidence="12 13">
    <name type="scientific">Cephaloticoccus capnophilus</name>
    <dbReference type="NCBI Taxonomy" id="1548208"/>
    <lineage>
        <taxon>Bacteria</taxon>
        <taxon>Pseudomonadati</taxon>
        <taxon>Verrucomicrobiota</taxon>
        <taxon>Opitutia</taxon>
        <taxon>Opitutales</taxon>
        <taxon>Opitutaceae</taxon>
        <taxon>Cephaloticoccus</taxon>
    </lineage>
</organism>
<keyword evidence="7" id="KW-0233">DNA recombination</keyword>
<feature type="domain" description="Core-binding (CB)" evidence="11">
    <location>
        <begin position="21"/>
        <end position="109"/>
    </location>
</feature>
<evidence type="ECO:0000313" key="13">
    <source>
        <dbReference type="Proteomes" id="UP000071392"/>
    </source>
</evidence>
<dbReference type="InterPro" id="IPR011010">
    <property type="entry name" value="DNA_brk_join_enz"/>
</dbReference>
<comment type="subcellular location">
    <subcellularLocation>
        <location evidence="1">Cytoplasm</location>
    </subcellularLocation>
</comment>
<dbReference type="RefSeq" id="WP_068713067.1">
    <property type="nucleotide sequence ID" value="NZ_LSZP01000059.1"/>
</dbReference>
<dbReference type="STRING" id="1548208.AXK12_07620"/>
<dbReference type="PANTHER" id="PTHR30349:SF77">
    <property type="entry name" value="TYROSINE RECOMBINASE XERC"/>
    <property type="match status" value="1"/>
</dbReference>
<dbReference type="EMBL" id="LSZP01000059">
    <property type="protein sequence ID" value="KXU34334.1"/>
    <property type="molecule type" value="Genomic_DNA"/>
</dbReference>